<dbReference type="InterPro" id="IPR050237">
    <property type="entry name" value="ATP-dep_AMP-bd_enzyme"/>
</dbReference>
<dbReference type="Gene3D" id="3.40.50.12780">
    <property type="entry name" value="N-terminal domain of ligase-like"/>
    <property type="match status" value="1"/>
</dbReference>
<dbReference type="Pfam" id="PF00501">
    <property type="entry name" value="AMP-binding"/>
    <property type="match status" value="1"/>
</dbReference>
<evidence type="ECO:0000313" key="4">
    <source>
        <dbReference type="Proteomes" id="UP001239019"/>
    </source>
</evidence>
<comment type="caution">
    <text evidence="3">The sequence shown here is derived from an EMBL/GenBank/DDBJ whole genome shotgun (WGS) entry which is preliminary data.</text>
</comment>
<dbReference type="RefSeq" id="WP_306728491.1">
    <property type="nucleotide sequence ID" value="NZ_JAVDDT010000005.1"/>
</dbReference>
<evidence type="ECO:0000259" key="1">
    <source>
        <dbReference type="Pfam" id="PF00501"/>
    </source>
</evidence>
<feature type="domain" description="AMP-dependent synthetase/ligase" evidence="1">
    <location>
        <begin position="135"/>
        <end position="294"/>
    </location>
</feature>
<keyword evidence="4" id="KW-1185">Reference proteome</keyword>
<dbReference type="Pfam" id="PF13193">
    <property type="entry name" value="AMP-binding_C"/>
    <property type="match status" value="1"/>
</dbReference>
<evidence type="ECO:0000313" key="3">
    <source>
        <dbReference type="EMBL" id="MDQ2069992.1"/>
    </source>
</evidence>
<dbReference type="InterPro" id="IPR045851">
    <property type="entry name" value="AMP-bd_C_sf"/>
</dbReference>
<dbReference type="Gene3D" id="3.30.300.30">
    <property type="match status" value="1"/>
</dbReference>
<proteinExistence type="predicted"/>
<dbReference type="InterPro" id="IPR042099">
    <property type="entry name" value="ANL_N_sf"/>
</dbReference>
<name>A0ABU0W7S3_9GAMM</name>
<organism evidence="3 4">
    <name type="scientific">Natronospira bacteriovora</name>
    <dbReference type="NCBI Taxonomy" id="3069753"/>
    <lineage>
        <taxon>Bacteria</taxon>
        <taxon>Pseudomonadati</taxon>
        <taxon>Pseudomonadota</taxon>
        <taxon>Gammaproteobacteria</taxon>
        <taxon>Natronospirales</taxon>
        <taxon>Natronospiraceae</taxon>
        <taxon>Natronospira</taxon>
    </lineage>
</organism>
<protein>
    <submittedName>
        <fullName evidence="3">Class I adenylate-forming enzyme family protein</fullName>
    </submittedName>
</protein>
<dbReference type="PANTHER" id="PTHR43767:SF10">
    <property type="entry name" value="SURFACTIN SYNTHASE SUBUNIT 1"/>
    <property type="match status" value="1"/>
</dbReference>
<dbReference type="Proteomes" id="UP001239019">
    <property type="component" value="Unassembled WGS sequence"/>
</dbReference>
<sequence>MSELLSLSRPFANVATAEVASWHPERAGHDRRQLAAMTLAVRDAVLNDKRQRWVVADENAACFLAGFLGVLATGRRVVLPQHIGRDAVLSFVDETTGVISASPELVESAALNPVSLAAEATVDPAAAAALTIDLDTPLDMFTSGSTGDPKRISKRFRQLDAELAVLEALWGEQLGNCRVVATVPHYHLYGLIFRLLWPFAAGRAFPELSLLEPPRIAAACAVADATALVSSPAHLKRWPGFASLQVAKVKLPVIFSSAGPLPAETSRRLHDALDPISVWEVYGSTESGGIAWRDQGAPGFADWHVFDGVELGFPDGQQGRLSVRSAPCGGDWMDTGDRAELVGKAFRLLGREDGVVKIEDRRISLQEIEQALEALDWVSEAAVLAMDGERQTTAAALVLSAEGRRELEQLGGWRFRGALRERLGDRFTDVVLPRRFRYLEALPRNATGKVLQRDLQALFERPA</sequence>
<dbReference type="InterPro" id="IPR000873">
    <property type="entry name" value="AMP-dep_synth/lig_dom"/>
</dbReference>
<gene>
    <name evidence="3" type="ORF">RBH19_08905</name>
</gene>
<dbReference type="SUPFAM" id="SSF56801">
    <property type="entry name" value="Acetyl-CoA synthetase-like"/>
    <property type="match status" value="1"/>
</dbReference>
<dbReference type="InterPro" id="IPR025110">
    <property type="entry name" value="AMP-bd_C"/>
</dbReference>
<dbReference type="PANTHER" id="PTHR43767">
    <property type="entry name" value="LONG-CHAIN-FATTY-ACID--COA LIGASE"/>
    <property type="match status" value="1"/>
</dbReference>
<reference evidence="3 4" key="1">
    <citation type="submission" date="2023-08" db="EMBL/GenBank/DDBJ databases">
        <title>Whole-genome sequencing of halo(alkali)philic microorganisms from hypersaline lakes.</title>
        <authorList>
            <person name="Sorokin D.Y."/>
            <person name="Abbas B."/>
            <person name="Merkel A.Y."/>
        </authorList>
    </citation>
    <scope>NUCLEOTIDE SEQUENCE [LARGE SCALE GENOMIC DNA]</scope>
    <source>
        <strain evidence="3 4">AB-CW4</strain>
    </source>
</reference>
<dbReference type="EMBL" id="JAVDDT010000005">
    <property type="protein sequence ID" value="MDQ2069992.1"/>
    <property type="molecule type" value="Genomic_DNA"/>
</dbReference>
<evidence type="ECO:0000259" key="2">
    <source>
        <dbReference type="Pfam" id="PF13193"/>
    </source>
</evidence>
<accession>A0ABU0W7S3</accession>
<feature type="domain" description="AMP-binding enzyme C-terminal" evidence="2">
    <location>
        <begin position="367"/>
        <end position="449"/>
    </location>
</feature>